<dbReference type="Gene3D" id="3.30.160.70">
    <property type="entry name" value="Methylated DNA-protein cysteine methyltransferase domain"/>
    <property type="match status" value="1"/>
</dbReference>
<dbReference type="SUPFAM" id="SSF46767">
    <property type="entry name" value="Methylated DNA-protein cysteine methyltransferase, C-terminal domain"/>
    <property type="match status" value="1"/>
</dbReference>
<organism evidence="9 10">
    <name type="scientific">Leptospira wolffii</name>
    <dbReference type="NCBI Taxonomy" id="409998"/>
    <lineage>
        <taxon>Bacteria</taxon>
        <taxon>Pseudomonadati</taxon>
        <taxon>Spirochaetota</taxon>
        <taxon>Spirochaetia</taxon>
        <taxon>Leptospirales</taxon>
        <taxon>Leptospiraceae</taxon>
        <taxon>Leptospira</taxon>
    </lineage>
</organism>
<keyword evidence="5" id="KW-0234">DNA repair</keyword>
<dbReference type="PROSITE" id="PS00374">
    <property type="entry name" value="MGMT"/>
    <property type="match status" value="1"/>
</dbReference>
<dbReference type="Pfam" id="PF01035">
    <property type="entry name" value="DNA_binding_1"/>
    <property type="match status" value="1"/>
</dbReference>
<feature type="domain" description="Methylated-DNA-[protein]-cysteine S-methyltransferase DNA binding" evidence="7">
    <location>
        <begin position="118"/>
        <end position="197"/>
    </location>
</feature>
<name>A0ABV5BIT6_9LEPT</name>
<keyword evidence="2 9" id="KW-0489">Methyltransferase</keyword>
<dbReference type="PANTHER" id="PTHR10815:SF5">
    <property type="entry name" value="METHYLATED-DNA--PROTEIN-CYSTEINE METHYLTRANSFERASE"/>
    <property type="match status" value="1"/>
</dbReference>
<evidence type="ECO:0000256" key="2">
    <source>
        <dbReference type="ARBA" id="ARBA00022603"/>
    </source>
</evidence>
<dbReference type="InterPro" id="IPR036388">
    <property type="entry name" value="WH-like_DNA-bd_sf"/>
</dbReference>
<dbReference type="InterPro" id="IPR008332">
    <property type="entry name" value="MethylG_MeTrfase_N"/>
</dbReference>
<protein>
    <submittedName>
        <fullName evidence="9">Methylated-DNA--[protein]-cysteine S-methyltransferase</fullName>
        <ecNumber evidence="9">2.1.1.63</ecNumber>
    </submittedName>
</protein>
<dbReference type="Gene3D" id="1.10.10.10">
    <property type="entry name" value="Winged helix-like DNA-binding domain superfamily/Winged helix DNA-binding domain"/>
    <property type="match status" value="1"/>
</dbReference>
<keyword evidence="3 9" id="KW-0808">Transferase</keyword>
<dbReference type="Pfam" id="PF02870">
    <property type="entry name" value="Methyltransf_1N"/>
    <property type="match status" value="1"/>
</dbReference>
<proteinExistence type="predicted"/>
<evidence type="ECO:0000256" key="6">
    <source>
        <dbReference type="ARBA" id="ARBA00049348"/>
    </source>
</evidence>
<evidence type="ECO:0000259" key="7">
    <source>
        <dbReference type="Pfam" id="PF01035"/>
    </source>
</evidence>
<dbReference type="GO" id="GO:0032259">
    <property type="term" value="P:methylation"/>
    <property type="evidence" value="ECO:0007669"/>
    <property type="project" value="UniProtKB-KW"/>
</dbReference>
<evidence type="ECO:0000256" key="1">
    <source>
        <dbReference type="ARBA" id="ARBA00001286"/>
    </source>
</evidence>
<keyword evidence="10" id="KW-1185">Reference proteome</keyword>
<feature type="domain" description="Methylguanine DNA methyltransferase ribonuclease-like" evidence="8">
    <location>
        <begin position="38"/>
        <end position="112"/>
    </location>
</feature>
<dbReference type="InterPro" id="IPR014048">
    <property type="entry name" value="MethylDNA_cys_MeTrfase_DNA-bd"/>
</dbReference>
<dbReference type="CDD" id="cd06445">
    <property type="entry name" value="ATase"/>
    <property type="match status" value="1"/>
</dbReference>
<keyword evidence="4" id="KW-0227">DNA damage</keyword>
<evidence type="ECO:0000256" key="3">
    <source>
        <dbReference type="ARBA" id="ARBA00022679"/>
    </source>
</evidence>
<dbReference type="EC" id="2.1.1.63" evidence="9"/>
<comment type="catalytic activity">
    <reaction evidence="1">
        <text>a 4-O-methyl-thymidine in DNA + L-cysteinyl-[protein] = a thymidine in DNA + S-methyl-L-cysteinyl-[protein]</text>
        <dbReference type="Rhea" id="RHEA:53428"/>
        <dbReference type="Rhea" id="RHEA-COMP:10131"/>
        <dbReference type="Rhea" id="RHEA-COMP:10132"/>
        <dbReference type="Rhea" id="RHEA-COMP:13555"/>
        <dbReference type="Rhea" id="RHEA-COMP:13556"/>
        <dbReference type="ChEBI" id="CHEBI:29950"/>
        <dbReference type="ChEBI" id="CHEBI:82612"/>
        <dbReference type="ChEBI" id="CHEBI:137386"/>
        <dbReference type="ChEBI" id="CHEBI:137387"/>
        <dbReference type="EC" id="2.1.1.63"/>
    </reaction>
</comment>
<dbReference type="InterPro" id="IPR036217">
    <property type="entry name" value="MethylDNA_cys_MeTrfase_DNAb"/>
</dbReference>
<dbReference type="Proteomes" id="UP001580391">
    <property type="component" value="Unassembled WGS sequence"/>
</dbReference>
<gene>
    <name evidence="9" type="ORF">ACE5IX_01810</name>
</gene>
<dbReference type="NCBIfam" id="TIGR00589">
    <property type="entry name" value="ogt"/>
    <property type="match status" value="1"/>
</dbReference>
<sequence>MEKQPRIDLDFSDYQILFERVSGRIGHSEAEGRPVLAKFVSTPIGILLAGATEEGLCFLEFTEKERLELQLPRLGKYFRSGIVLGESPIFSGLENQLYEYFEGKRKEFDTPLVIPGTEFQQKVWKALASVPYGQTNSYEAQAIRVGDLQAIRAVAKANGENRIAILIPCHRIIGKNGDLIGYGGGLWRKKFLLELERKNSDSPTLPFFPDE</sequence>
<reference evidence="9 10" key="1">
    <citation type="submission" date="2024-09" db="EMBL/GenBank/DDBJ databases">
        <title>Taxonomic and Genotyping Characterization of Leptospira Strains isolated from Multiple Sources in Colombia highlights the importance of intermediate species.</title>
        <authorList>
            <person name="Torres Higuera L."/>
            <person name="Rojas Tapias D."/>
            <person name="Jimenez Velasquez S."/>
            <person name="Renjifo Ibanez C."/>
        </authorList>
    </citation>
    <scope>NUCLEOTIDE SEQUENCE [LARGE SCALE GENOMIC DNA]</scope>
    <source>
        <strain evidence="9 10">Lep080</strain>
    </source>
</reference>
<dbReference type="InterPro" id="IPR036631">
    <property type="entry name" value="MGMT_N_sf"/>
</dbReference>
<comment type="catalytic activity">
    <reaction evidence="6">
        <text>a 6-O-methyl-2'-deoxyguanosine in DNA + L-cysteinyl-[protein] = S-methyl-L-cysteinyl-[protein] + a 2'-deoxyguanosine in DNA</text>
        <dbReference type="Rhea" id="RHEA:24000"/>
        <dbReference type="Rhea" id="RHEA-COMP:10131"/>
        <dbReference type="Rhea" id="RHEA-COMP:10132"/>
        <dbReference type="Rhea" id="RHEA-COMP:11367"/>
        <dbReference type="Rhea" id="RHEA-COMP:11368"/>
        <dbReference type="ChEBI" id="CHEBI:29950"/>
        <dbReference type="ChEBI" id="CHEBI:82612"/>
        <dbReference type="ChEBI" id="CHEBI:85445"/>
        <dbReference type="ChEBI" id="CHEBI:85448"/>
        <dbReference type="EC" id="2.1.1.63"/>
    </reaction>
</comment>
<accession>A0ABV5BIT6</accession>
<evidence type="ECO:0000259" key="8">
    <source>
        <dbReference type="Pfam" id="PF02870"/>
    </source>
</evidence>
<dbReference type="RefSeq" id="WP_375516493.1">
    <property type="nucleotide sequence ID" value="NZ_JBHILI010000003.1"/>
</dbReference>
<comment type="caution">
    <text evidence="9">The sequence shown here is derived from an EMBL/GenBank/DDBJ whole genome shotgun (WGS) entry which is preliminary data.</text>
</comment>
<evidence type="ECO:0000313" key="9">
    <source>
        <dbReference type="EMBL" id="MFB5735228.1"/>
    </source>
</evidence>
<evidence type="ECO:0000313" key="10">
    <source>
        <dbReference type="Proteomes" id="UP001580391"/>
    </source>
</evidence>
<evidence type="ECO:0000256" key="4">
    <source>
        <dbReference type="ARBA" id="ARBA00022763"/>
    </source>
</evidence>
<dbReference type="GO" id="GO:0003908">
    <property type="term" value="F:methylated-DNA-[protein]-cysteine S-methyltransferase activity"/>
    <property type="evidence" value="ECO:0007669"/>
    <property type="project" value="UniProtKB-EC"/>
</dbReference>
<dbReference type="InterPro" id="IPR001497">
    <property type="entry name" value="MethylDNA_cys_MeTrfase_AS"/>
</dbReference>
<dbReference type="EMBL" id="JBHILJ010000001">
    <property type="protein sequence ID" value="MFB5735228.1"/>
    <property type="molecule type" value="Genomic_DNA"/>
</dbReference>
<dbReference type="PANTHER" id="PTHR10815">
    <property type="entry name" value="METHYLATED-DNA--PROTEIN-CYSTEINE METHYLTRANSFERASE"/>
    <property type="match status" value="1"/>
</dbReference>
<dbReference type="SUPFAM" id="SSF53155">
    <property type="entry name" value="Methylated DNA-protein cysteine methyltransferase domain"/>
    <property type="match status" value="1"/>
</dbReference>
<evidence type="ECO:0000256" key="5">
    <source>
        <dbReference type="ARBA" id="ARBA00023204"/>
    </source>
</evidence>